<evidence type="ECO:0000313" key="3">
    <source>
        <dbReference type="Proteomes" id="UP000177067"/>
    </source>
</evidence>
<feature type="domain" description="Glycosyltransferase 2-like" evidence="1">
    <location>
        <begin position="4"/>
        <end position="187"/>
    </location>
</feature>
<dbReference type="InterPro" id="IPR029044">
    <property type="entry name" value="Nucleotide-diphossugar_trans"/>
</dbReference>
<sequence>MDLSIITVTWNSEKKIENQILSVISSCRNITFEQIIIDNNSPDKTVEVVKKFNNVKLIENKENKGFGAANNQGIEIASGRFVLFLNPDMKVEGDALNRMVDYMVQNSNVGIAGCKLLNENGELNLATTPRRFPKLWEQLFIVFKIHHFLPKILDRYLFRDFNPEVEQEVDSVQGSFMIVRRELIDKLGWGFDPRYFIWFEDVDLCREAKKNRYKVMYTPIATCIDYAGQSFKKRTTWWKQKQYIKSMLKYFIKWGV</sequence>
<dbReference type="Proteomes" id="UP000177067">
    <property type="component" value="Unassembled WGS sequence"/>
</dbReference>
<dbReference type="CDD" id="cd04186">
    <property type="entry name" value="GT_2_like_c"/>
    <property type="match status" value="1"/>
</dbReference>
<dbReference type="Gene3D" id="3.90.550.10">
    <property type="entry name" value="Spore Coat Polysaccharide Biosynthesis Protein SpsA, Chain A"/>
    <property type="match status" value="1"/>
</dbReference>
<accession>A0A1F6LKZ8</accession>
<reference evidence="2 3" key="1">
    <citation type="journal article" date="2016" name="Nat. Commun.">
        <title>Thousands of microbial genomes shed light on interconnected biogeochemical processes in an aquifer system.</title>
        <authorList>
            <person name="Anantharaman K."/>
            <person name="Brown C.T."/>
            <person name="Hug L.A."/>
            <person name="Sharon I."/>
            <person name="Castelle C.J."/>
            <person name="Probst A.J."/>
            <person name="Thomas B.C."/>
            <person name="Singh A."/>
            <person name="Wilkins M.J."/>
            <person name="Karaoz U."/>
            <person name="Brodie E.L."/>
            <person name="Williams K.H."/>
            <person name="Hubbard S.S."/>
            <person name="Banfield J.F."/>
        </authorList>
    </citation>
    <scope>NUCLEOTIDE SEQUENCE [LARGE SCALE GENOMIC DNA]</scope>
</reference>
<dbReference type="SUPFAM" id="SSF53448">
    <property type="entry name" value="Nucleotide-diphospho-sugar transferases"/>
    <property type="match status" value="1"/>
</dbReference>
<dbReference type="AlphaFoldDB" id="A0A1F6LKZ8"/>
<dbReference type="InterPro" id="IPR001173">
    <property type="entry name" value="Glyco_trans_2-like"/>
</dbReference>
<dbReference type="PANTHER" id="PTHR43179:SF7">
    <property type="entry name" value="RHAMNOSYLTRANSFERASE WBBL"/>
    <property type="match status" value="1"/>
</dbReference>
<gene>
    <name evidence="2" type="ORF">A2725_00225</name>
</gene>
<dbReference type="EMBL" id="MFPS01000003">
    <property type="protein sequence ID" value="OGH60062.1"/>
    <property type="molecule type" value="Genomic_DNA"/>
</dbReference>
<protein>
    <recommendedName>
        <fullName evidence="1">Glycosyltransferase 2-like domain-containing protein</fullName>
    </recommendedName>
</protein>
<comment type="caution">
    <text evidence="2">The sequence shown here is derived from an EMBL/GenBank/DDBJ whole genome shotgun (WGS) entry which is preliminary data.</text>
</comment>
<dbReference type="Pfam" id="PF00535">
    <property type="entry name" value="Glycos_transf_2"/>
    <property type="match status" value="1"/>
</dbReference>
<evidence type="ECO:0000259" key="1">
    <source>
        <dbReference type="Pfam" id="PF00535"/>
    </source>
</evidence>
<evidence type="ECO:0000313" key="2">
    <source>
        <dbReference type="EMBL" id="OGH60062.1"/>
    </source>
</evidence>
<dbReference type="PANTHER" id="PTHR43179">
    <property type="entry name" value="RHAMNOSYLTRANSFERASE WBBL"/>
    <property type="match status" value="1"/>
</dbReference>
<name>A0A1F6LKZ8_9BACT</name>
<organism evidence="2 3">
    <name type="scientific">Candidatus Magasanikbacteria bacterium RIFCSPHIGHO2_01_FULL_33_34</name>
    <dbReference type="NCBI Taxonomy" id="1798671"/>
    <lineage>
        <taxon>Bacteria</taxon>
        <taxon>Candidatus Magasanikiibacteriota</taxon>
    </lineage>
</organism>
<proteinExistence type="predicted"/>